<feature type="compositionally biased region" description="Low complexity" evidence="3">
    <location>
        <begin position="676"/>
        <end position="701"/>
    </location>
</feature>
<dbReference type="Pfam" id="PF00271">
    <property type="entry name" value="Helicase_C"/>
    <property type="match status" value="1"/>
</dbReference>
<keyword evidence="6" id="KW-0347">Helicase</keyword>
<feature type="compositionally biased region" description="Acidic residues" evidence="3">
    <location>
        <begin position="707"/>
        <end position="716"/>
    </location>
</feature>
<dbReference type="GO" id="GO:0004386">
    <property type="term" value="F:helicase activity"/>
    <property type="evidence" value="ECO:0007669"/>
    <property type="project" value="UniProtKB-KW"/>
</dbReference>
<gene>
    <name evidence="6" type="ORF">F0L74_00080</name>
</gene>
<dbReference type="GO" id="GO:0003677">
    <property type="term" value="F:DNA binding"/>
    <property type="evidence" value="ECO:0007669"/>
    <property type="project" value="TreeGrafter"/>
</dbReference>
<dbReference type="InterPro" id="IPR011545">
    <property type="entry name" value="DEAD/DEAH_box_helicase_dom"/>
</dbReference>
<evidence type="ECO:0000313" key="7">
    <source>
        <dbReference type="Proteomes" id="UP000324611"/>
    </source>
</evidence>
<evidence type="ECO:0000259" key="5">
    <source>
        <dbReference type="PROSITE" id="PS51194"/>
    </source>
</evidence>
<dbReference type="InterPro" id="IPR027417">
    <property type="entry name" value="P-loop_NTPase"/>
</dbReference>
<dbReference type="PANTHER" id="PTHR47962">
    <property type="entry name" value="ATP-DEPENDENT HELICASE LHR-RELATED-RELATED"/>
    <property type="match status" value="1"/>
</dbReference>
<dbReference type="SUPFAM" id="SSF52540">
    <property type="entry name" value="P-loop containing nucleoside triphosphate hydrolases"/>
    <property type="match status" value="1"/>
</dbReference>
<dbReference type="PANTHER" id="PTHR47962:SF5">
    <property type="entry name" value="ATP-DEPENDENT HELICASE LHR-RELATED"/>
    <property type="match status" value="1"/>
</dbReference>
<reference evidence="6 7" key="2">
    <citation type="submission" date="2019-09" db="EMBL/GenBank/DDBJ databases">
        <authorList>
            <person name="Jin C."/>
        </authorList>
    </citation>
    <scope>NUCLEOTIDE SEQUENCE [LARGE SCALE GENOMIC DNA]</scope>
    <source>
        <strain evidence="6 7">BN140078</strain>
    </source>
</reference>
<dbReference type="SMART" id="SM00487">
    <property type="entry name" value="DEXDc"/>
    <property type="match status" value="1"/>
</dbReference>
<comment type="caution">
    <text evidence="6">The sequence shown here is derived from an EMBL/GenBank/DDBJ whole genome shotgun (WGS) entry which is preliminary data.</text>
</comment>
<protein>
    <submittedName>
        <fullName evidence="6">DEAD/DEAH box helicase</fullName>
    </submittedName>
</protein>
<organism evidence="6 7">
    <name type="scientific">Chitinophaga agrisoli</name>
    <dbReference type="NCBI Taxonomy" id="2607653"/>
    <lineage>
        <taxon>Bacteria</taxon>
        <taxon>Pseudomonadati</taxon>
        <taxon>Bacteroidota</taxon>
        <taxon>Chitinophagia</taxon>
        <taxon>Chitinophagales</taxon>
        <taxon>Chitinophagaceae</taxon>
        <taxon>Chitinophaga</taxon>
    </lineage>
</organism>
<proteinExistence type="predicted"/>
<dbReference type="AlphaFoldDB" id="A0A5B2VYE5"/>
<evidence type="ECO:0000256" key="2">
    <source>
        <dbReference type="ARBA" id="ARBA00022840"/>
    </source>
</evidence>
<reference evidence="6 7" key="1">
    <citation type="submission" date="2019-09" db="EMBL/GenBank/DDBJ databases">
        <title>Chitinophaga ginsengihumi sp. nov., isolated from soil of ginseng rhizosphere.</title>
        <authorList>
            <person name="Lee J."/>
        </authorList>
    </citation>
    <scope>NUCLEOTIDE SEQUENCE [LARGE SCALE GENOMIC DNA]</scope>
    <source>
        <strain evidence="6 7">BN140078</strain>
    </source>
</reference>
<dbReference type="InterPro" id="IPR052511">
    <property type="entry name" value="ATP-dep_Helicase"/>
</dbReference>
<evidence type="ECO:0000256" key="3">
    <source>
        <dbReference type="SAM" id="MobiDB-lite"/>
    </source>
</evidence>
<dbReference type="Pfam" id="PF00270">
    <property type="entry name" value="DEAD"/>
    <property type="match status" value="1"/>
</dbReference>
<keyword evidence="6" id="KW-0378">Hydrolase</keyword>
<feature type="region of interest" description="Disordered" evidence="3">
    <location>
        <begin position="676"/>
        <end position="716"/>
    </location>
</feature>
<keyword evidence="1" id="KW-0547">Nucleotide-binding</keyword>
<dbReference type="InterPro" id="IPR001650">
    <property type="entry name" value="Helicase_C-like"/>
</dbReference>
<evidence type="ECO:0000259" key="4">
    <source>
        <dbReference type="PROSITE" id="PS51192"/>
    </source>
</evidence>
<dbReference type="Proteomes" id="UP000324611">
    <property type="component" value="Unassembled WGS sequence"/>
</dbReference>
<name>A0A5B2VYE5_9BACT</name>
<dbReference type="SMART" id="SM00490">
    <property type="entry name" value="HELICc"/>
    <property type="match status" value="1"/>
</dbReference>
<sequence>MGFELLSEPIRRYIREKRWESLRAIQQAAIVRIMGTEDNYILASRTASGKTEAAFLPVLSKVDFKEPGVQVLYISPLIALINDQFVRCEDLCKHLDIPVTKWHGEANKSGKDKLIANPRGVVLITPESIEAMLVNHAGRAKHLFSNLKFIIIDEIHTFLGTDRGTHLQSLISRIGRLKTGAPVRIIGLSATIGKDNYQVAKSFTGNANQTKVLVDTTAKETAATFKYVPSDAEYTVAFMEELYELTKDKKVLVFPNSRGRAEEVAVKLSKMAERKKGHPYYFSHHSSVDKSLREYVEHFAKTNERHNFCISCTSTLELGIDIGAVDLVVQIDATASVASLVQRIGRSGRREGLISTLMLYATNGWQLLQSLSCWLLYRSEFIEPVLHSDKPYDLLFHQILSTLKETNGISKTQLVQQLLTNSAFRQITESEINNLLQYMIMRDYVEDLHRELIIGYEGEKLSDNKEFFAVFTTPTFFKVVHDGTTVGELPFIAAAVKEDANIFLAARIWKIIMVDTKARKIRVEPARDGKKPIFTGDGADVHPKIREKMMELLYSELPLDILDETAVIALEELRFDFKSNPLNAQAGERPYIRKEEVFAYYTFTGSRINRTIKELLSLAYIGCEKYDEEESVFVIKMDACSPEELPARLLEILPTLEDVVQEELEELERARAAAAEKATKKAPAVKPAATKSALEAAAEKAPVNEATTDDDDDLEEDDANYARNSRFPTTKWGRHLPPDLQTQLILATWFDIPGTEAFLQQLKFVKC</sequence>
<keyword evidence="7" id="KW-1185">Reference proteome</keyword>
<evidence type="ECO:0000256" key="1">
    <source>
        <dbReference type="ARBA" id="ARBA00022741"/>
    </source>
</evidence>
<keyword evidence="2" id="KW-0067">ATP-binding</keyword>
<dbReference type="Gene3D" id="3.40.50.300">
    <property type="entry name" value="P-loop containing nucleotide triphosphate hydrolases"/>
    <property type="match status" value="2"/>
</dbReference>
<dbReference type="GO" id="GO:0016887">
    <property type="term" value="F:ATP hydrolysis activity"/>
    <property type="evidence" value="ECO:0007669"/>
    <property type="project" value="TreeGrafter"/>
</dbReference>
<feature type="domain" description="Helicase C-terminal" evidence="5">
    <location>
        <begin position="238"/>
        <end position="392"/>
    </location>
</feature>
<accession>A0A5B2VYE5</accession>
<dbReference type="EMBL" id="VUOC01000001">
    <property type="protein sequence ID" value="KAA2244421.1"/>
    <property type="molecule type" value="Genomic_DNA"/>
</dbReference>
<dbReference type="PROSITE" id="PS51194">
    <property type="entry name" value="HELICASE_CTER"/>
    <property type="match status" value="1"/>
</dbReference>
<dbReference type="PROSITE" id="PS51192">
    <property type="entry name" value="HELICASE_ATP_BIND_1"/>
    <property type="match status" value="1"/>
</dbReference>
<dbReference type="GO" id="GO:0005524">
    <property type="term" value="F:ATP binding"/>
    <property type="evidence" value="ECO:0007669"/>
    <property type="project" value="UniProtKB-KW"/>
</dbReference>
<dbReference type="InterPro" id="IPR014001">
    <property type="entry name" value="Helicase_ATP-bd"/>
</dbReference>
<feature type="domain" description="Helicase ATP-binding" evidence="4">
    <location>
        <begin position="31"/>
        <end position="210"/>
    </location>
</feature>
<evidence type="ECO:0000313" key="6">
    <source>
        <dbReference type="EMBL" id="KAA2244421.1"/>
    </source>
</evidence>